<dbReference type="InterPro" id="IPR046536">
    <property type="entry name" value="DUF6601"/>
</dbReference>
<sequence>MSRLQWLVRIFRLRAESTNWFYEVPYWTVTSYVEQATALSLILFASLSAVLSSMQVLVSIPVADYVFVSQNASHVTAVAWVFAVAVLVTALAIWIFIVLMPLIV</sequence>
<dbReference type="Proteomes" id="UP000326877">
    <property type="component" value="Unassembled WGS sequence"/>
</dbReference>
<gene>
    <name evidence="2" type="ORF">BDV23DRAFT_149813</name>
</gene>
<keyword evidence="1" id="KW-0472">Membrane</keyword>
<evidence type="ECO:0000313" key="2">
    <source>
        <dbReference type="EMBL" id="KAE8393257.1"/>
    </source>
</evidence>
<accession>A0A5N7CH98</accession>
<proteinExistence type="predicted"/>
<evidence type="ECO:0000256" key="1">
    <source>
        <dbReference type="SAM" id="Phobius"/>
    </source>
</evidence>
<keyword evidence="1" id="KW-0812">Transmembrane</keyword>
<protein>
    <submittedName>
        <fullName evidence="2">Uncharacterized protein</fullName>
    </submittedName>
</protein>
<dbReference type="EMBL" id="ML735231">
    <property type="protein sequence ID" value="KAE8393257.1"/>
    <property type="molecule type" value="Genomic_DNA"/>
</dbReference>
<organism evidence="2">
    <name type="scientific">Petromyces alliaceus</name>
    <name type="common">Aspergillus alliaceus</name>
    <dbReference type="NCBI Taxonomy" id="209559"/>
    <lineage>
        <taxon>Eukaryota</taxon>
        <taxon>Fungi</taxon>
        <taxon>Dikarya</taxon>
        <taxon>Ascomycota</taxon>
        <taxon>Pezizomycotina</taxon>
        <taxon>Eurotiomycetes</taxon>
        <taxon>Eurotiomycetidae</taxon>
        <taxon>Eurotiales</taxon>
        <taxon>Aspergillaceae</taxon>
        <taxon>Aspergillus</taxon>
        <taxon>Aspergillus subgen. Circumdati</taxon>
    </lineage>
</organism>
<name>A0A5N7CH98_PETAA</name>
<keyword evidence="1" id="KW-1133">Transmembrane helix</keyword>
<feature type="transmembrane region" description="Helical" evidence="1">
    <location>
        <begin position="38"/>
        <end position="58"/>
    </location>
</feature>
<dbReference type="AlphaFoldDB" id="A0A5N7CH98"/>
<reference evidence="2" key="1">
    <citation type="submission" date="2019-04" db="EMBL/GenBank/DDBJ databases">
        <title>Friends and foes A comparative genomics studyof 23 Aspergillus species from section Flavi.</title>
        <authorList>
            <consortium name="DOE Joint Genome Institute"/>
            <person name="Kjaerbolling I."/>
            <person name="Vesth T."/>
            <person name="Frisvad J.C."/>
            <person name="Nybo J.L."/>
            <person name="Theobald S."/>
            <person name="Kildgaard S."/>
            <person name="Isbrandt T."/>
            <person name="Kuo A."/>
            <person name="Sato A."/>
            <person name="Lyhne E.K."/>
            <person name="Kogle M.E."/>
            <person name="Wiebenga A."/>
            <person name="Kun R.S."/>
            <person name="Lubbers R.J."/>
            <person name="Makela M.R."/>
            <person name="Barry K."/>
            <person name="Chovatia M."/>
            <person name="Clum A."/>
            <person name="Daum C."/>
            <person name="Haridas S."/>
            <person name="He G."/>
            <person name="LaButti K."/>
            <person name="Lipzen A."/>
            <person name="Mondo S."/>
            <person name="Riley R."/>
            <person name="Salamov A."/>
            <person name="Simmons B.A."/>
            <person name="Magnuson J.K."/>
            <person name="Henrissat B."/>
            <person name="Mortensen U.H."/>
            <person name="Larsen T.O."/>
            <person name="Devries R.P."/>
            <person name="Grigoriev I.V."/>
            <person name="Machida M."/>
            <person name="Baker S.E."/>
            <person name="Andersen M.R."/>
        </authorList>
    </citation>
    <scope>NUCLEOTIDE SEQUENCE [LARGE SCALE GENOMIC DNA]</scope>
    <source>
        <strain evidence="2">IBT 14317</strain>
    </source>
</reference>
<dbReference type="Pfam" id="PF20246">
    <property type="entry name" value="DUF6601"/>
    <property type="match status" value="1"/>
</dbReference>
<dbReference type="OrthoDB" id="5086500at2759"/>
<feature type="transmembrane region" description="Helical" evidence="1">
    <location>
        <begin position="78"/>
        <end position="103"/>
    </location>
</feature>